<dbReference type="CDD" id="cd06661">
    <property type="entry name" value="GGCT_like"/>
    <property type="match status" value="1"/>
</dbReference>
<dbReference type="RefSeq" id="WP_272101411.1">
    <property type="nucleotide sequence ID" value="NZ_JAQNDK010000004.1"/>
</dbReference>
<proteinExistence type="inferred from homology"/>
<organism evidence="4 5">
    <name type="scientific">Sorangium atrum</name>
    <dbReference type="NCBI Taxonomy" id="2995308"/>
    <lineage>
        <taxon>Bacteria</taxon>
        <taxon>Pseudomonadati</taxon>
        <taxon>Myxococcota</taxon>
        <taxon>Polyangia</taxon>
        <taxon>Polyangiales</taxon>
        <taxon>Polyangiaceae</taxon>
        <taxon>Sorangium</taxon>
    </lineage>
</organism>
<feature type="domain" description="Gamma-glutamylcyclotransferase AIG2-like" evidence="3">
    <location>
        <begin position="5"/>
        <end position="115"/>
    </location>
</feature>
<evidence type="ECO:0000313" key="5">
    <source>
        <dbReference type="Proteomes" id="UP001217485"/>
    </source>
</evidence>
<gene>
    <name evidence="4" type="ORF">POL72_36395</name>
</gene>
<comment type="similarity">
    <text evidence="1 2">Belongs to the gamma-glutamylcyclotransferase family.</text>
</comment>
<accession>A0ABT5CBC1</accession>
<reference evidence="4 5" key="1">
    <citation type="submission" date="2023-01" db="EMBL/GenBank/DDBJ databases">
        <title>Minimal conservation of predation-associated metabolite biosynthetic gene clusters underscores biosynthetic potential of Myxococcota including descriptions for ten novel species: Archangium lansinium sp. nov., Myxococcus landrumus sp. nov., Nannocystis bai.</title>
        <authorList>
            <person name="Ahearne A."/>
            <person name="Stevens C."/>
            <person name="Dowd S."/>
        </authorList>
    </citation>
    <scope>NUCLEOTIDE SEQUENCE [LARGE SCALE GENOMIC DNA]</scope>
    <source>
        <strain evidence="4 5">WIWO2</strain>
    </source>
</reference>
<dbReference type="Proteomes" id="UP001217485">
    <property type="component" value="Unassembled WGS sequence"/>
</dbReference>
<comment type="caution">
    <text evidence="4">The sequence shown here is derived from an EMBL/GenBank/DDBJ whole genome shotgun (WGS) entry which is preliminary data.</text>
</comment>
<dbReference type="InterPro" id="IPR036568">
    <property type="entry name" value="GGCT-like_sf"/>
</dbReference>
<dbReference type="InterPro" id="IPR013024">
    <property type="entry name" value="GGCT-like"/>
</dbReference>
<name>A0ABT5CBC1_9BACT</name>
<evidence type="ECO:0000256" key="2">
    <source>
        <dbReference type="RuleBase" id="RU367036"/>
    </source>
</evidence>
<evidence type="ECO:0000259" key="3">
    <source>
        <dbReference type="Pfam" id="PF06094"/>
    </source>
</evidence>
<evidence type="ECO:0000256" key="1">
    <source>
        <dbReference type="ARBA" id="ARBA00008861"/>
    </source>
</evidence>
<dbReference type="Gene3D" id="3.10.490.10">
    <property type="entry name" value="Gamma-glutamyl cyclotransferase-like"/>
    <property type="match status" value="1"/>
</dbReference>
<dbReference type="PANTHER" id="PTHR12510:SF4">
    <property type="entry name" value="GAMMA-GLUTAMYLAMINECYCLOTRANSFERASE"/>
    <property type="match status" value="1"/>
</dbReference>
<dbReference type="InterPro" id="IPR039126">
    <property type="entry name" value="GGACT"/>
</dbReference>
<dbReference type="EMBL" id="JAQNDK010000004">
    <property type="protein sequence ID" value="MDC0683268.1"/>
    <property type="molecule type" value="Genomic_DNA"/>
</dbReference>
<dbReference type="PANTHER" id="PTHR12510">
    <property type="entry name" value="TROPONIN C-AKIN-1 PROTEIN"/>
    <property type="match status" value="1"/>
</dbReference>
<dbReference type="SUPFAM" id="SSF110857">
    <property type="entry name" value="Gamma-glutamyl cyclotransferase-like"/>
    <property type="match status" value="1"/>
</dbReference>
<dbReference type="InterPro" id="IPR009288">
    <property type="entry name" value="AIG2-like_dom"/>
</dbReference>
<keyword evidence="5" id="KW-1185">Reference proteome</keyword>
<protein>
    <recommendedName>
        <fullName evidence="2">Gamma-glutamylcyclotransferase family protein</fullName>
    </recommendedName>
</protein>
<dbReference type="Pfam" id="PF06094">
    <property type="entry name" value="GGACT"/>
    <property type="match status" value="1"/>
</dbReference>
<sequence length="119" mass="13077">MTARLFVYGTLMRGERAHALLGRARCLGDARTAPSFELADLGAYPALVRGGSVAVLGELYEPDPEALPSLDLYEDCPDVFRREPIELHGGALCEAYLMPAGQAMGWPRIASGDWRTRRR</sequence>
<evidence type="ECO:0000313" key="4">
    <source>
        <dbReference type="EMBL" id="MDC0683268.1"/>
    </source>
</evidence>